<evidence type="ECO:0000256" key="6">
    <source>
        <dbReference type="ARBA" id="ARBA00023040"/>
    </source>
</evidence>
<dbReference type="CDD" id="cd14966">
    <property type="entry name" value="7tmD_STE3"/>
    <property type="match status" value="1"/>
</dbReference>
<dbReference type="EMBL" id="HQ396149">
    <property type="protein sequence ID" value="AEG78597.1"/>
    <property type="molecule type" value="Genomic_DNA"/>
</dbReference>
<dbReference type="PANTHER" id="PTHR28097:SF1">
    <property type="entry name" value="PHEROMONE A FACTOR RECEPTOR"/>
    <property type="match status" value="1"/>
</dbReference>
<sequence>MLHPDYPFWNLIALVLVLLPAPWHWRAHNIATVSLIVWLTFANLCGFINTIIWSGSYADKSPVWCDISSRVPLLVGYAVPLCSLSQMRRLESVASTRRSLISSRVRKQRVWEEIIICLLFPVILTALQYVVQGHRYDIIEGIGCSNPTFMSVPGLIIRFIIPMVVAVTSLIFAALAVRWFLIRRLQFRTILASSDSKLSIGRYIRLIALAVTDSTVVLVVIVYAAVNALSDSSLPMRPYRDWAYVHQDFSQISQYPEELFSSSWPAVVMNVYAPILYSILFFAFFGFGEEAVSEYLAIGDKVIQLLETMGFMCKSRSGSVFKDLRIDLGSKVVPAFDGNNLESTSLGDLRDDTSEKGFQSLESRAEKVTPLNNMGIAVRVERSVVI</sequence>
<organism evidence="11">
    <name type="scientific">Cryptococcus gattii</name>
    <name type="common">Filobasidiella gattii</name>
    <name type="synonym">Cryptococcus bacillisporus</name>
    <dbReference type="NCBI Taxonomy" id="552467"/>
    <lineage>
        <taxon>Eukaryota</taxon>
        <taxon>Fungi</taxon>
        <taxon>Dikarya</taxon>
        <taxon>Basidiomycota</taxon>
        <taxon>Agaricomycotina</taxon>
        <taxon>Tremellomycetes</taxon>
        <taxon>Tremellales</taxon>
        <taxon>Cryptococcaceae</taxon>
        <taxon>Cryptococcus</taxon>
        <taxon>Cryptococcus gattii species complex</taxon>
    </lineage>
</organism>
<dbReference type="Pfam" id="PF02076">
    <property type="entry name" value="STE3"/>
    <property type="match status" value="1"/>
</dbReference>
<evidence type="ECO:0000256" key="3">
    <source>
        <dbReference type="ARBA" id="ARBA00022507"/>
    </source>
</evidence>
<evidence type="ECO:0000256" key="4">
    <source>
        <dbReference type="ARBA" id="ARBA00022692"/>
    </source>
</evidence>
<dbReference type="AlphaFoldDB" id="F6KJP5"/>
<keyword evidence="9" id="KW-0807">Transducer</keyword>
<protein>
    <submittedName>
        <fullName evidence="11">STE3</fullName>
    </submittedName>
</protein>
<keyword evidence="4 10" id="KW-0812">Transmembrane</keyword>
<keyword evidence="6" id="KW-0297">G-protein coupled receptor</keyword>
<keyword evidence="7 10" id="KW-0472">Membrane</keyword>
<evidence type="ECO:0000256" key="9">
    <source>
        <dbReference type="ARBA" id="ARBA00023224"/>
    </source>
</evidence>
<evidence type="ECO:0000256" key="5">
    <source>
        <dbReference type="ARBA" id="ARBA00022989"/>
    </source>
</evidence>
<evidence type="ECO:0000256" key="10">
    <source>
        <dbReference type="SAM" id="Phobius"/>
    </source>
</evidence>
<dbReference type="VEuPathDB" id="FungiDB:I308_03673"/>
<dbReference type="PRINTS" id="PR00899">
    <property type="entry name" value="GPCRSTE3"/>
</dbReference>
<dbReference type="VEuPathDB" id="FungiDB:CNBG_5865"/>
<dbReference type="GO" id="GO:0004933">
    <property type="term" value="F:mating-type a-factor pheromone receptor activity"/>
    <property type="evidence" value="ECO:0007669"/>
    <property type="project" value="InterPro"/>
</dbReference>
<evidence type="ECO:0000313" key="11">
    <source>
        <dbReference type="EMBL" id="AEG78597.1"/>
    </source>
</evidence>
<feature type="transmembrane region" description="Helical" evidence="10">
    <location>
        <begin position="155"/>
        <end position="182"/>
    </location>
</feature>
<dbReference type="GO" id="GO:0005886">
    <property type="term" value="C:plasma membrane"/>
    <property type="evidence" value="ECO:0007669"/>
    <property type="project" value="TreeGrafter"/>
</dbReference>
<feature type="transmembrane region" description="Helical" evidence="10">
    <location>
        <begin position="203"/>
        <end position="226"/>
    </location>
</feature>
<evidence type="ECO:0000256" key="7">
    <source>
        <dbReference type="ARBA" id="ARBA00023136"/>
    </source>
</evidence>
<evidence type="ECO:0000256" key="1">
    <source>
        <dbReference type="ARBA" id="ARBA00004141"/>
    </source>
</evidence>
<evidence type="ECO:0000256" key="2">
    <source>
        <dbReference type="ARBA" id="ARBA00011085"/>
    </source>
</evidence>
<dbReference type="VEuPathDB" id="FungiDB:I311_06454"/>
<dbReference type="VEuPathDB" id="FungiDB:CGB_I1090W"/>
<dbReference type="VEuPathDB" id="FungiDB:I306_06608"/>
<feature type="transmembrane region" description="Helical" evidence="10">
    <location>
        <begin position="264"/>
        <end position="287"/>
    </location>
</feature>
<keyword evidence="3" id="KW-0589">Pheromone response</keyword>
<proteinExistence type="inferred from homology"/>
<feature type="transmembrane region" description="Helical" evidence="10">
    <location>
        <begin position="6"/>
        <end position="23"/>
    </location>
</feature>
<reference evidence="11" key="1">
    <citation type="journal article" date="2011" name="PLoS Pathog.">
        <title>A Diverse Population of Cryptococcus gattii Molecular Type VGIII in Southern Californian HIV/AIDS Patients.</title>
        <authorList>
            <person name="Byrnes E.J.III."/>
            <person name="Li W."/>
            <person name="Ren P."/>
            <person name="Lewit Y."/>
            <person name="Voelz K."/>
            <person name="Fraser J.A."/>
            <person name="Dietrich F.S."/>
            <person name="May R.C."/>
            <person name="Chatuverdi S."/>
            <person name="Chatuverdi V."/>
            <person name="Heitman J."/>
        </authorList>
    </citation>
    <scope>NUCLEOTIDE SEQUENCE</scope>
</reference>
<dbReference type="GO" id="GO:0000750">
    <property type="term" value="P:pheromone-dependent signal transduction involved in conjugation with cellular fusion"/>
    <property type="evidence" value="ECO:0007669"/>
    <property type="project" value="TreeGrafter"/>
</dbReference>
<name>F6KJP5_CRYGA</name>
<keyword evidence="8" id="KW-0675">Receptor</keyword>
<keyword evidence="5 10" id="KW-1133">Transmembrane helix</keyword>
<dbReference type="VEuPathDB" id="FungiDB:I314_03631"/>
<dbReference type="PANTHER" id="PTHR28097">
    <property type="entry name" value="PHEROMONE A FACTOR RECEPTOR"/>
    <property type="match status" value="1"/>
</dbReference>
<comment type="subcellular location">
    <subcellularLocation>
        <location evidence="1">Membrane</location>
        <topology evidence="1">Multi-pass membrane protein</topology>
    </subcellularLocation>
</comment>
<accession>F6KJP5</accession>
<feature type="transmembrane region" description="Helical" evidence="10">
    <location>
        <begin position="35"/>
        <end position="53"/>
    </location>
</feature>
<evidence type="ECO:0000256" key="8">
    <source>
        <dbReference type="ARBA" id="ARBA00023170"/>
    </source>
</evidence>
<dbReference type="InterPro" id="IPR001546">
    <property type="entry name" value="GPCR_Pheromne_A_rcpt"/>
</dbReference>
<dbReference type="InterPro" id="IPR001499">
    <property type="entry name" value="GPCR_STE3"/>
</dbReference>
<comment type="similarity">
    <text evidence="2">Belongs to the G-protein coupled receptor 4 family.</text>
</comment>
<feature type="transmembrane region" description="Helical" evidence="10">
    <location>
        <begin position="110"/>
        <end position="131"/>
    </location>
</feature>
<dbReference type="PRINTS" id="PR00900">
    <property type="entry name" value="PHEROMONEAR"/>
</dbReference>